<evidence type="ECO:0000313" key="2">
    <source>
        <dbReference type="Proteomes" id="UP000683925"/>
    </source>
</evidence>
<gene>
    <name evidence="1" type="ORF">POCTA_138.1.T0200199</name>
</gene>
<accession>A0A8S1T339</accession>
<protein>
    <submittedName>
        <fullName evidence="1">Uncharacterized protein</fullName>
    </submittedName>
</protein>
<dbReference type="AlphaFoldDB" id="A0A8S1T339"/>
<sequence>MLHQFLLNKYQINLFYISSSYQEIKYNNQKNPLNYNIDIMQNHAQVNNTLLYPKNFFRLHSYVTHKYRILIKLRSSHLITQIQQQVIQKLKKIIRFKPVCIRIFIQLRNYWQKIIYLANIL</sequence>
<name>A0A8S1T339_PAROT</name>
<keyword evidence="2" id="KW-1185">Reference proteome</keyword>
<dbReference type="EMBL" id="CAJJDP010000020">
    <property type="protein sequence ID" value="CAD8147785.1"/>
    <property type="molecule type" value="Genomic_DNA"/>
</dbReference>
<dbReference type="Proteomes" id="UP000683925">
    <property type="component" value="Unassembled WGS sequence"/>
</dbReference>
<proteinExistence type="predicted"/>
<comment type="caution">
    <text evidence="1">The sequence shown here is derived from an EMBL/GenBank/DDBJ whole genome shotgun (WGS) entry which is preliminary data.</text>
</comment>
<evidence type="ECO:0000313" key="1">
    <source>
        <dbReference type="EMBL" id="CAD8147785.1"/>
    </source>
</evidence>
<organism evidence="1 2">
    <name type="scientific">Paramecium octaurelia</name>
    <dbReference type="NCBI Taxonomy" id="43137"/>
    <lineage>
        <taxon>Eukaryota</taxon>
        <taxon>Sar</taxon>
        <taxon>Alveolata</taxon>
        <taxon>Ciliophora</taxon>
        <taxon>Intramacronucleata</taxon>
        <taxon>Oligohymenophorea</taxon>
        <taxon>Peniculida</taxon>
        <taxon>Parameciidae</taxon>
        <taxon>Paramecium</taxon>
    </lineage>
</organism>
<reference evidence="1" key="1">
    <citation type="submission" date="2021-01" db="EMBL/GenBank/DDBJ databases">
        <authorList>
            <consortium name="Genoscope - CEA"/>
            <person name="William W."/>
        </authorList>
    </citation>
    <scope>NUCLEOTIDE SEQUENCE</scope>
</reference>